<comment type="subcellular location">
    <subcellularLocation>
        <location evidence="1">Cell membrane</location>
        <topology evidence="1">Multi-pass membrane protein</topology>
    </subcellularLocation>
</comment>
<keyword evidence="13" id="KW-1185">Reference proteome</keyword>
<feature type="transmembrane region" description="Helical" evidence="9">
    <location>
        <begin position="34"/>
        <end position="55"/>
    </location>
</feature>
<evidence type="ECO:0000256" key="7">
    <source>
        <dbReference type="ARBA" id="ARBA00022989"/>
    </source>
</evidence>
<dbReference type="SMART" id="SM00382">
    <property type="entry name" value="AAA"/>
    <property type="match status" value="1"/>
</dbReference>
<keyword evidence="7 9" id="KW-1133">Transmembrane helix</keyword>
<name>A0A9E6PJS4_9PSED</name>
<evidence type="ECO:0000313" key="13">
    <source>
        <dbReference type="Proteomes" id="UP000634530"/>
    </source>
</evidence>
<dbReference type="PROSITE" id="PS00211">
    <property type="entry name" value="ABC_TRANSPORTER_1"/>
    <property type="match status" value="1"/>
</dbReference>
<keyword evidence="6 12" id="KW-0067">ATP-binding</keyword>
<dbReference type="Gene3D" id="3.40.50.300">
    <property type="entry name" value="P-loop containing nucleotide triphosphate hydrolases"/>
    <property type="match status" value="1"/>
</dbReference>
<dbReference type="InterPro" id="IPR003439">
    <property type="entry name" value="ABC_transporter-like_ATP-bd"/>
</dbReference>
<evidence type="ECO:0000313" key="12">
    <source>
        <dbReference type="EMBL" id="QXI27859.1"/>
    </source>
</evidence>
<organism evidence="12 13">
    <name type="scientific">Pseudomonas vanderleydeniana</name>
    <dbReference type="NCBI Taxonomy" id="2745495"/>
    <lineage>
        <taxon>Bacteria</taxon>
        <taxon>Pseudomonadati</taxon>
        <taxon>Pseudomonadota</taxon>
        <taxon>Gammaproteobacteria</taxon>
        <taxon>Pseudomonadales</taxon>
        <taxon>Pseudomonadaceae</taxon>
        <taxon>Pseudomonas</taxon>
    </lineage>
</organism>
<dbReference type="PANTHER" id="PTHR24221">
    <property type="entry name" value="ATP-BINDING CASSETTE SUB-FAMILY B"/>
    <property type="match status" value="1"/>
</dbReference>
<keyword evidence="5" id="KW-0547">Nucleotide-binding</keyword>
<dbReference type="AlphaFoldDB" id="A0A9E6PJS4"/>
<feature type="transmembrane region" description="Helical" evidence="9">
    <location>
        <begin position="75"/>
        <end position="96"/>
    </location>
</feature>
<protein>
    <submittedName>
        <fullName evidence="12">ABC transporter ATP-binding protein/permease</fullName>
    </submittedName>
</protein>
<feature type="domain" description="ABC transmembrane type-1" evidence="11">
    <location>
        <begin position="36"/>
        <end position="318"/>
    </location>
</feature>
<dbReference type="EMBL" id="CP077093">
    <property type="protein sequence ID" value="QXI27859.1"/>
    <property type="molecule type" value="Genomic_DNA"/>
</dbReference>
<evidence type="ECO:0000256" key="9">
    <source>
        <dbReference type="SAM" id="Phobius"/>
    </source>
</evidence>
<keyword evidence="8 9" id="KW-0472">Membrane</keyword>
<proteinExistence type="predicted"/>
<keyword evidence="2" id="KW-0813">Transport</keyword>
<dbReference type="GO" id="GO:0005524">
    <property type="term" value="F:ATP binding"/>
    <property type="evidence" value="ECO:0007669"/>
    <property type="project" value="UniProtKB-KW"/>
</dbReference>
<evidence type="ECO:0000256" key="5">
    <source>
        <dbReference type="ARBA" id="ARBA00022741"/>
    </source>
</evidence>
<dbReference type="InterPro" id="IPR036640">
    <property type="entry name" value="ABC1_TM_sf"/>
</dbReference>
<reference evidence="12 13" key="1">
    <citation type="journal article" date="2020" name="Microorganisms">
        <title>Reliable Identification of Environmental Pseudomonas Isolates Using the rpoD Gene.</title>
        <authorList>
            <consortium name="The Broad Institute Genome Sequencing Platform"/>
            <person name="Girard L."/>
            <person name="Lood C."/>
            <person name="Rokni-Zadeh H."/>
            <person name="van Noort V."/>
            <person name="Lavigne R."/>
            <person name="De Mot R."/>
        </authorList>
    </citation>
    <scope>NUCLEOTIDE SEQUENCE [LARGE SCALE GENOMIC DNA]</scope>
    <source>
        <strain evidence="12 13">RW8P3</strain>
    </source>
</reference>
<feature type="transmembrane region" description="Helical" evidence="9">
    <location>
        <begin position="175"/>
        <end position="192"/>
    </location>
</feature>
<feature type="transmembrane region" description="Helical" evidence="9">
    <location>
        <begin position="151"/>
        <end position="169"/>
    </location>
</feature>
<keyword evidence="3" id="KW-1003">Cell membrane</keyword>
<dbReference type="Gene3D" id="1.20.1560.10">
    <property type="entry name" value="ABC transporter type 1, transmembrane domain"/>
    <property type="match status" value="1"/>
</dbReference>
<feature type="domain" description="ABC transporter" evidence="10">
    <location>
        <begin position="352"/>
        <end position="576"/>
    </location>
</feature>
<accession>A0A9E6PJS4</accession>
<evidence type="ECO:0000256" key="4">
    <source>
        <dbReference type="ARBA" id="ARBA00022692"/>
    </source>
</evidence>
<feature type="transmembrane region" description="Helical" evidence="9">
    <location>
        <begin position="257"/>
        <end position="283"/>
    </location>
</feature>
<dbReference type="SUPFAM" id="SSF90123">
    <property type="entry name" value="ABC transporter transmembrane region"/>
    <property type="match status" value="1"/>
</dbReference>
<dbReference type="PROSITE" id="PS50929">
    <property type="entry name" value="ABC_TM1F"/>
    <property type="match status" value="1"/>
</dbReference>
<reference evidence="12 13" key="2">
    <citation type="journal article" date="2021" name="Microorganisms">
        <title>The Ever-Expanding Pseudomonas Genus: Description of 43 New Species and Partition of the Pseudomonas putida Group.</title>
        <authorList>
            <person name="Girard L."/>
            <person name="Lood C."/>
            <person name="Hofte M."/>
            <person name="Vandamme P."/>
            <person name="Rokni-Zadeh H."/>
            <person name="van Noort V."/>
            <person name="Lavigne R."/>
            <person name="De Mot R."/>
        </authorList>
    </citation>
    <scope>NUCLEOTIDE SEQUENCE [LARGE SCALE GENOMIC DNA]</scope>
    <source>
        <strain evidence="12 13">RW8P3</strain>
    </source>
</reference>
<dbReference type="InterPro" id="IPR017871">
    <property type="entry name" value="ABC_transporter-like_CS"/>
</dbReference>
<dbReference type="PANTHER" id="PTHR24221:SF654">
    <property type="entry name" value="ATP-BINDING CASSETTE SUB-FAMILY B MEMBER 6"/>
    <property type="match status" value="1"/>
</dbReference>
<dbReference type="Proteomes" id="UP000634530">
    <property type="component" value="Chromosome"/>
</dbReference>
<dbReference type="GO" id="GO:0140359">
    <property type="term" value="F:ABC-type transporter activity"/>
    <property type="evidence" value="ECO:0007669"/>
    <property type="project" value="InterPro"/>
</dbReference>
<gene>
    <name evidence="12" type="ORF">HU752_028885</name>
</gene>
<dbReference type="PROSITE" id="PS50893">
    <property type="entry name" value="ABC_TRANSPORTER_2"/>
    <property type="match status" value="1"/>
</dbReference>
<dbReference type="FunFam" id="3.40.50.300:FF:000299">
    <property type="entry name" value="ABC transporter ATP-binding protein/permease"/>
    <property type="match status" value="1"/>
</dbReference>
<keyword evidence="4 9" id="KW-0812">Transmembrane</keyword>
<dbReference type="InterPro" id="IPR003593">
    <property type="entry name" value="AAA+_ATPase"/>
</dbReference>
<evidence type="ECO:0000256" key="2">
    <source>
        <dbReference type="ARBA" id="ARBA00022448"/>
    </source>
</evidence>
<dbReference type="InterPro" id="IPR027417">
    <property type="entry name" value="P-loop_NTPase"/>
</dbReference>
<dbReference type="Pfam" id="PF00005">
    <property type="entry name" value="ABC_tran"/>
    <property type="match status" value="1"/>
</dbReference>
<evidence type="ECO:0000256" key="3">
    <source>
        <dbReference type="ARBA" id="ARBA00022475"/>
    </source>
</evidence>
<evidence type="ECO:0000259" key="10">
    <source>
        <dbReference type="PROSITE" id="PS50893"/>
    </source>
</evidence>
<evidence type="ECO:0000256" key="8">
    <source>
        <dbReference type="ARBA" id="ARBA00023136"/>
    </source>
</evidence>
<dbReference type="GO" id="GO:0005886">
    <property type="term" value="C:plasma membrane"/>
    <property type="evidence" value="ECO:0007669"/>
    <property type="project" value="UniProtKB-SubCell"/>
</dbReference>
<dbReference type="CDD" id="cd07346">
    <property type="entry name" value="ABC_6TM_exporters"/>
    <property type="match status" value="1"/>
</dbReference>
<sequence>MIALLARLVDTHNPALLRQALAWLYGFVRPHLRAVAALLGLSLCASLLVLAQPWLTKTLIDDGLLARDFPRLVQVAVAMILVGILGTLLGGINRYLHTRLSGRILFALRDDLYGHLQTLSPAFYGRRRIGDLMSRLDGDIAEIQRFAVDSLFGAVSAVIGLAGAIALMLALSWQLSLLLAVLIPFEVLWLRWMRRKVERDARGLRERSADLSSFLVETLPAMKFIQAAGQQSREAQRLHGLGQGYLHQLLKLQVTEFFTNAVPGTLTSLSRASAFMIGGYWVVQGSWQLGSLIAFSTYLGMAVGPVQSLLGIYVAMQRMSVSLGRVMELKNEPAEVSQVAQPMPLPEGRGELRLDGVWFAHAERAEAVLRGVDLRVAGGLKVAISGASGVGKSTLIDLLQRFYDPSQGRIHLDGCDLRELDLAELRRRIAVVSQDIVLFRGSLADNLAYSAPHASREAIRQVAQLAQLDSLIDGLPQGLDSQLGERGQQLSGGQRQRIAIARALLQDPLILVLDEATSAVDEATEREVISAIDRLFAGRTRILISHRASTLMQADLRLHLADGQLRPLGEEVLKHGQ</sequence>
<evidence type="ECO:0000256" key="1">
    <source>
        <dbReference type="ARBA" id="ARBA00004651"/>
    </source>
</evidence>
<dbReference type="KEGG" id="pvw:HU752_028885"/>
<evidence type="ECO:0000259" key="11">
    <source>
        <dbReference type="PROSITE" id="PS50929"/>
    </source>
</evidence>
<feature type="transmembrane region" description="Helical" evidence="9">
    <location>
        <begin position="289"/>
        <end position="315"/>
    </location>
</feature>
<dbReference type="InterPro" id="IPR039421">
    <property type="entry name" value="Type_1_exporter"/>
</dbReference>
<dbReference type="GO" id="GO:0016887">
    <property type="term" value="F:ATP hydrolysis activity"/>
    <property type="evidence" value="ECO:0007669"/>
    <property type="project" value="InterPro"/>
</dbReference>
<dbReference type="GO" id="GO:0034040">
    <property type="term" value="F:ATPase-coupled lipid transmembrane transporter activity"/>
    <property type="evidence" value="ECO:0007669"/>
    <property type="project" value="TreeGrafter"/>
</dbReference>
<dbReference type="Pfam" id="PF00664">
    <property type="entry name" value="ABC_membrane"/>
    <property type="match status" value="1"/>
</dbReference>
<dbReference type="InterPro" id="IPR011527">
    <property type="entry name" value="ABC1_TM_dom"/>
</dbReference>
<evidence type="ECO:0000256" key="6">
    <source>
        <dbReference type="ARBA" id="ARBA00022840"/>
    </source>
</evidence>
<dbReference type="RefSeq" id="WP_186683032.1">
    <property type="nucleotide sequence ID" value="NZ_CP077093.1"/>
</dbReference>
<dbReference type="SUPFAM" id="SSF52540">
    <property type="entry name" value="P-loop containing nucleoside triphosphate hydrolases"/>
    <property type="match status" value="1"/>
</dbReference>